<sequence length="815" mass="87855">MRPRRHAPPSARGRHARARARPRTRPAPWLIALYASPAAIYLLVAARRRPPANGTPRRTPPSPPRVAGSVDGTARRRGARGAARFDARGAPIATGGPGDLAAANLEIPHEVAALAAEGLHPVRATAWAARRARRVAEHDESREPPENPPTPPNATRSTHRSVAVHADYAHPVFHFSPVNHVALESLLATHARAAVRVAVVGPELARDFRYANALGLTHFDRYAKLGFDARTVLVNAQTPLYGTTDADDAPGRRWWELRRAALAPRHLDFLTFFGRDDADVLPAPALTLFLRLQSVWKHGGLAIDFTYVFVAPVPADARGFAVAPDACGPAAPWAYHDRAPPPLLVHAPAPRDAAISRALAAFDACGADERCADALARDPARLLLDAWRGAGLANDLAGGVAWLNCDETAAGSLLDASSTITLADAAGGSYAVWLGPAATDGRFAPAAPASPLGALFSAGPPRAVAVDQRAACAREIAGRPLSDRPRCFAFQRGVAGASRDADETHRRAGASSCAPTLFIPSAQKGASSALAALLATHPQVLRPVRGSHYKEPGAYINAVYYRQSLARRASRFPWFRDDEPFVALDATVTYASESRLPAMRAALDAPRAFVVFALREPVARAFSDFRFCYRPYFFSQDIGFDAATLGALDAYDACYGAARAFYAANRTAAADAAGADAYYGLACQDLKLRRRDPFGLVRKSLYVYQVLHYRAVHGAERVTAVSAEQLKRDAPGAGRAVAAHVGLCASFSFGAGQRVHATRARVAPRHAWSRAGYRRLRAWFEPYNRRLYAALRTTESSLGWEEVDYPSFRDDRLPT</sequence>
<evidence type="ECO:0000313" key="6">
    <source>
        <dbReference type="EMBL" id="CAH0372773.1"/>
    </source>
</evidence>
<feature type="transmembrane region" description="Helical" evidence="5">
    <location>
        <begin position="27"/>
        <end position="46"/>
    </location>
</feature>
<protein>
    <recommendedName>
        <fullName evidence="8">Sulfotransferase domain-containing protein</fullName>
    </recommendedName>
</protein>
<dbReference type="InterPro" id="IPR027417">
    <property type="entry name" value="P-loop_NTPase"/>
</dbReference>
<dbReference type="GO" id="GO:0008146">
    <property type="term" value="F:sulfotransferase activity"/>
    <property type="evidence" value="ECO:0007669"/>
    <property type="project" value="InterPro"/>
</dbReference>
<gene>
    <name evidence="6" type="ORF">PECAL_3P28080</name>
</gene>
<feature type="active site" description="For sulfotransferase activity" evidence="2">
    <location>
        <position position="524"/>
    </location>
</feature>
<evidence type="ECO:0008006" key="8">
    <source>
        <dbReference type="Google" id="ProtNLM"/>
    </source>
</evidence>
<dbReference type="PANTHER" id="PTHR10605:SF56">
    <property type="entry name" value="BIFUNCTIONAL HEPARAN SULFATE N-DEACETYLASE_N-SULFOTRANSFERASE"/>
    <property type="match status" value="1"/>
</dbReference>
<evidence type="ECO:0000313" key="7">
    <source>
        <dbReference type="Proteomes" id="UP000789595"/>
    </source>
</evidence>
<feature type="binding site" evidence="3">
    <location>
        <position position="623"/>
    </location>
    <ligand>
        <name>3'-phosphoadenylyl sulfate</name>
        <dbReference type="ChEBI" id="CHEBI:58339"/>
    </ligand>
</feature>
<keyword evidence="7" id="KW-1185">Reference proteome</keyword>
<dbReference type="EMBL" id="CAKKNE010000003">
    <property type="protein sequence ID" value="CAH0372773.1"/>
    <property type="molecule type" value="Genomic_DNA"/>
</dbReference>
<evidence type="ECO:0000256" key="4">
    <source>
        <dbReference type="SAM" id="MobiDB-lite"/>
    </source>
</evidence>
<evidence type="ECO:0000256" key="1">
    <source>
        <dbReference type="ARBA" id="ARBA00022679"/>
    </source>
</evidence>
<dbReference type="Gene3D" id="3.40.50.300">
    <property type="entry name" value="P-loop containing nucleotide triphosphate hydrolases"/>
    <property type="match status" value="1"/>
</dbReference>
<evidence type="ECO:0000256" key="3">
    <source>
        <dbReference type="PIRSR" id="PIRSR637359-2"/>
    </source>
</evidence>
<keyword evidence="1" id="KW-0808">Transferase</keyword>
<organism evidence="6 7">
    <name type="scientific">Pelagomonas calceolata</name>
    <dbReference type="NCBI Taxonomy" id="35677"/>
    <lineage>
        <taxon>Eukaryota</taxon>
        <taxon>Sar</taxon>
        <taxon>Stramenopiles</taxon>
        <taxon>Ochrophyta</taxon>
        <taxon>Pelagophyceae</taxon>
        <taxon>Pelagomonadales</taxon>
        <taxon>Pelagomonadaceae</taxon>
        <taxon>Pelagomonas</taxon>
    </lineage>
</organism>
<dbReference type="AlphaFoldDB" id="A0A8J2SIL6"/>
<reference evidence="6" key="1">
    <citation type="submission" date="2021-11" db="EMBL/GenBank/DDBJ databases">
        <authorList>
            <consortium name="Genoscope - CEA"/>
            <person name="William W."/>
        </authorList>
    </citation>
    <scope>NUCLEOTIDE SEQUENCE</scope>
</reference>
<accession>A0A8J2SIL6</accession>
<dbReference type="SUPFAM" id="SSF52540">
    <property type="entry name" value="P-loop containing nucleoside triphosphate hydrolases"/>
    <property type="match status" value="1"/>
</dbReference>
<dbReference type="OrthoDB" id="206261at2759"/>
<feature type="compositionally biased region" description="Basic and acidic residues" evidence="4">
    <location>
        <begin position="134"/>
        <end position="145"/>
    </location>
</feature>
<keyword evidence="5" id="KW-0812">Transmembrane</keyword>
<dbReference type="InterPro" id="IPR037359">
    <property type="entry name" value="NST/OST"/>
</dbReference>
<name>A0A8J2SIL6_9STRA</name>
<keyword evidence="5" id="KW-1133">Transmembrane helix</keyword>
<keyword evidence="5" id="KW-0472">Membrane</keyword>
<evidence type="ECO:0000256" key="5">
    <source>
        <dbReference type="SAM" id="Phobius"/>
    </source>
</evidence>
<feature type="region of interest" description="Disordered" evidence="4">
    <location>
        <begin position="1"/>
        <end position="23"/>
    </location>
</feature>
<dbReference type="Proteomes" id="UP000789595">
    <property type="component" value="Unassembled WGS sequence"/>
</dbReference>
<feature type="binding site" evidence="3">
    <location>
        <position position="615"/>
    </location>
    <ligand>
        <name>3'-phosphoadenylyl sulfate</name>
        <dbReference type="ChEBI" id="CHEBI:58339"/>
    </ligand>
</feature>
<proteinExistence type="predicted"/>
<feature type="region of interest" description="Disordered" evidence="4">
    <location>
        <begin position="130"/>
        <end position="160"/>
    </location>
</feature>
<evidence type="ECO:0000256" key="2">
    <source>
        <dbReference type="PIRSR" id="PIRSR637359-1"/>
    </source>
</evidence>
<dbReference type="PANTHER" id="PTHR10605">
    <property type="entry name" value="HEPARAN SULFATE SULFOTRANSFERASE"/>
    <property type="match status" value="1"/>
</dbReference>
<feature type="region of interest" description="Disordered" evidence="4">
    <location>
        <begin position="51"/>
        <end position="83"/>
    </location>
</feature>
<comment type="caution">
    <text evidence="6">The sequence shown here is derived from an EMBL/GenBank/DDBJ whole genome shotgun (WGS) entry which is preliminary data.</text>
</comment>